<dbReference type="Gene3D" id="1.20.5.3310">
    <property type="match status" value="1"/>
</dbReference>
<dbReference type="AlphaFoldDB" id="A0A9D4YTW5"/>
<comment type="caution">
    <text evidence="10">The sequence shown here is derived from an EMBL/GenBank/DDBJ whole genome shotgun (WGS) entry which is preliminary data.</text>
</comment>
<dbReference type="PANTHER" id="PTHR33162:SF3">
    <property type="entry name" value="SEC-INDEPENDENT PROTEIN TRANSLOCASE PROTEIN TATB, CHLOROPLASTIC"/>
    <property type="match status" value="1"/>
</dbReference>
<keyword evidence="2" id="KW-0813">Transport</keyword>
<dbReference type="Pfam" id="PF02416">
    <property type="entry name" value="TatA_B_E"/>
    <property type="match status" value="1"/>
</dbReference>
<dbReference type="Proteomes" id="UP001055712">
    <property type="component" value="Unassembled WGS sequence"/>
</dbReference>
<feature type="region of interest" description="Disordered" evidence="8">
    <location>
        <begin position="138"/>
        <end position="170"/>
    </location>
</feature>
<evidence type="ECO:0000256" key="3">
    <source>
        <dbReference type="ARBA" id="ARBA00022692"/>
    </source>
</evidence>
<keyword evidence="7 9" id="KW-0472">Membrane</keyword>
<keyword evidence="5 9" id="KW-1133">Transmembrane helix</keyword>
<evidence type="ECO:0000256" key="7">
    <source>
        <dbReference type="ARBA" id="ARBA00023136"/>
    </source>
</evidence>
<reference evidence="10" key="2">
    <citation type="submission" date="2020-11" db="EMBL/GenBank/DDBJ databases">
        <authorList>
            <person name="Cecchin M."/>
            <person name="Marcolungo L."/>
            <person name="Rossato M."/>
            <person name="Girolomoni L."/>
            <person name="Cosentino E."/>
            <person name="Cuine S."/>
            <person name="Li-Beisson Y."/>
            <person name="Delledonne M."/>
            <person name="Ballottari M."/>
        </authorList>
    </citation>
    <scope>NUCLEOTIDE SEQUENCE</scope>
    <source>
        <strain evidence="10">211/11P</strain>
        <tissue evidence="10">Whole cell</tissue>
    </source>
</reference>
<evidence type="ECO:0000256" key="1">
    <source>
        <dbReference type="ARBA" id="ARBA00004167"/>
    </source>
</evidence>
<proteinExistence type="predicted"/>
<name>A0A9D4YTW5_CHLVU</name>
<keyword evidence="6" id="KW-0811">Translocation</keyword>
<dbReference type="InterPro" id="IPR003369">
    <property type="entry name" value="TatA/B/E"/>
</dbReference>
<reference evidence="10" key="1">
    <citation type="journal article" date="2019" name="Plant J.">
        <title>Chlorella vulgaris genome assembly and annotation reveals the molecular basis for metabolic acclimation to high light conditions.</title>
        <authorList>
            <person name="Cecchin M."/>
            <person name="Marcolungo L."/>
            <person name="Rossato M."/>
            <person name="Girolomoni L."/>
            <person name="Cosentino E."/>
            <person name="Cuine S."/>
            <person name="Li-Beisson Y."/>
            <person name="Delledonne M."/>
            <person name="Ballottari M."/>
        </authorList>
    </citation>
    <scope>NUCLEOTIDE SEQUENCE</scope>
    <source>
        <strain evidence="10">211/11P</strain>
    </source>
</reference>
<gene>
    <name evidence="10" type="ORF">D9Q98_007967</name>
</gene>
<feature type="region of interest" description="Disordered" evidence="8">
    <location>
        <begin position="182"/>
        <end position="286"/>
    </location>
</feature>
<feature type="compositionally biased region" description="Low complexity" evidence="8">
    <location>
        <begin position="228"/>
        <end position="243"/>
    </location>
</feature>
<evidence type="ECO:0000313" key="11">
    <source>
        <dbReference type="Proteomes" id="UP001055712"/>
    </source>
</evidence>
<dbReference type="GO" id="GO:0016020">
    <property type="term" value="C:membrane"/>
    <property type="evidence" value="ECO:0007669"/>
    <property type="project" value="UniProtKB-SubCell"/>
</dbReference>
<sequence>MQLTASLQQMSLPSARPLRLARPSMLLAQPTTLRPLSSSSSYMGRRMERNKLLGLPQLQLHSRTAAAAQPVRASFFGVGAPEAILVGVVALVVFGPKGLAQAAKSLGSTLRSFAPTIRELTSVSQELKSTLEQEIGLNDIKEEFRRPAVPAPRPPRTEGSSADEAEAGESGAALSDLAGSMQQLDPSKAASVDPDIERKRAESAAAAWGGAAPGAAAAAAAPAPPLAAAPAAPRQPPRAVEAMSMEELEAELARRKAAPPAPSATSSGGAGSNSGSVPQQLSADDA</sequence>
<dbReference type="EMBL" id="SIDB01000011">
    <property type="protein sequence ID" value="KAI3425999.1"/>
    <property type="molecule type" value="Genomic_DNA"/>
</dbReference>
<feature type="transmembrane region" description="Helical" evidence="9">
    <location>
        <begin position="78"/>
        <end position="95"/>
    </location>
</feature>
<keyword evidence="11" id="KW-1185">Reference proteome</keyword>
<organism evidence="10 11">
    <name type="scientific">Chlorella vulgaris</name>
    <name type="common">Green alga</name>
    <dbReference type="NCBI Taxonomy" id="3077"/>
    <lineage>
        <taxon>Eukaryota</taxon>
        <taxon>Viridiplantae</taxon>
        <taxon>Chlorophyta</taxon>
        <taxon>core chlorophytes</taxon>
        <taxon>Trebouxiophyceae</taxon>
        <taxon>Chlorellales</taxon>
        <taxon>Chlorellaceae</taxon>
        <taxon>Chlorella clade</taxon>
        <taxon>Chlorella</taxon>
    </lineage>
</organism>
<accession>A0A9D4YTW5</accession>
<evidence type="ECO:0000313" key="10">
    <source>
        <dbReference type="EMBL" id="KAI3425999.1"/>
    </source>
</evidence>
<evidence type="ECO:0000256" key="8">
    <source>
        <dbReference type="SAM" id="MobiDB-lite"/>
    </source>
</evidence>
<keyword evidence="3 9" id="KW-0812">Transmembrane</keyword>
<evidence type="ECO:0000256" key="6">
    <source>
        <dbReference type="ARBA" id="ARBA00023010"/>
    </source>
</evidence>
<evidence type="ECO:0000256" key="4">
    <source>
        <dbReference type="ARBA" id="ARBA00022927"/>
    </source>
</evidence>
<evidence type="ECO:0000256" key="9">
    <source>
        <dbReference type="SAM" id="Phobius"/>
    </source>
</evidence>
<protein>
    <submittedName>
        <fullName evidence="10">Uncharacterized protein</fullName>
    </submittedName>
</protein>
<dbReference type="GO" id="GO:0015031">
    <property type="term" value="P:protein transport"/>
    <property type="evidence" value="ECO:0007669"/>
    <property type="project" value="UniProtKB-KW"/>
</dbReference>
<feature type="compositionally biased region" description="Low complexity" evidence="8">
    <location>
        <begin position="203"/>
        <end position="221"/>
    </location>
</feature>
<dbReference type="PRINTS" id="PR01506">
    <property type="entry name" value="TATBPROTEIN"/>
</dbReference>
<comment type="subcellular location">
    <subcellularLocation>
        <location evidence="1">Membrane</location>
        <topology evidence="1">Single-pass membrane protein</topology>
    </subcellularLocation>
</comment>
<feature type="compositionally biased region" description="Low complexity" evidence="8">
    <location>
        <begin position="263"/>
        <end position="278"/>
    </location>
</feature>
<dbReference type="OrthoDB" id="2017985at2759"/>
<evidence type="ECO:0000256" key="2">
    <source>
        <dbReference type="ARBA" id="ARBA00022448"/>
    </source>
</evidence>
<evidence type="ECO:0000256" key="5">
    <source>
        <dbReference type="ARBA" id="ARBA00022989"/>
    </source>
</evidence>
<keyword evidence="4" id="KW-0653">Protein transport</keyword>
<dbReference type="PANTHER" id="PTHR33162">
    <property type="entry name" value="SEC-INDEPENDENT PROTEIN TRANSLOCASE PROTEIN TATA, CHLOROPLASTIC"/>
    <property type="match status" value="1"/>
</dbReference>